<dbReference type="Proteomes" id="UP001500582">
    <property type="component" value="Unassembled WGS sequence"/>
</dbReference>
<name>A0ABP8HCR9_9SPHI</name>
<accession>A0ABP8HCR9</accession>
<proteinExistence type="predicted"/>
<dbReference type="SMART" id="SM00228">
    <property type="entry name" value="PDZ"/>
    <property type="match status" value="1"/>
</dbReference>
<dbReference type="Gene3D" id="2.40.70.10">
    <property type="entry name" value="Acid Proteases"/>
    <property type="match status" value="2"/>
</dbReference>
<dbReference type="Pfam" id="PF17820">
    <property type="entry name" value="PDZ_6"/>
    <property type="match status" value="1"/>
</dbReference>
<evidence type="ECO:0000313" key="2">
    <source>
        <dbReference type="EMBL" id="GAA4337493.1"/>
    </source>
</evidence>
<dbReference type="Pfam" id="PF13650">
    <property type="entry name" value="Asp_protease_2"/>
    <property type="match status" value="1"/>
</dbReference>
<feature type="domain" description="PDZ" evidence="1">
    <location>
        <begin position="268"/>
        <end position="357"/>
    </location>
</feature>
<reference evidence="3" key="1">
    <citation type="journal article" date="2019" name="Int. J. Syst. Evol. Microbiol.">
        <title>The Global Catalogue of Microorganisms (GCM) 10K type strain sequencing project: providing services to taxonomists for standard genome sequencing and annotation.</title>
        <authorList>
            <consortium name="The Broad Institute Genomics Platform"/>
            <consortium name="The Broad Institute Genome Sequencing Center for Infectious Disease"/>
            <person name="Wu L."/>
            <person name="Ma J."/>
        </authorList>
    </citation>
    <scope>NUCLEOTIDE SEQUENCE [LARGE SCALE GENOMIC DNA]</scope>
    <source>
        <strain evidence="3">JCM 17705</strain>
    </source>
</reference>
<dbReference type="InterPro" id="IPR041489">
    <property type="entry name" value="PDZ_6"/>
</dbReference>
<evidence type="ECO:0000313" key="3">
    <source>
        <dbReference type="Proteomes" id="UP001500582"/>
    </source>
</evidence>
<keyword evidence="3" id="KW-1185">Reference proteome</keyword>
<dbReference type="Gene3D" id="2.30.42.10">
    <property type="match status" value="1"/>
</dbReference>
<dbReference type="InterPro" id="IPR001478">
    <property type="entry name" value="PDZ"/>
</dbReference>
<evidence type="ECO:0000259" key="1">
    <source>
        <dbReference type="PROSITE" id="PS50106"/>
    </source>
</evidence>
<dbReference type="SUPFAM" id="SSF50156">
    <property type="entry name" value="PDZ domain-like"/>
    <property type="match status" value="1"/>
</dbReference>
<dbReference type="PROSITE" id="PS50106">
    <property type="entry name" value="PDZ"/>
    <property type="match status" value="1"/>
</dbReference>
<dbReference type="InterPro" id="IPR021109">
    <property type="entry name" value="Peptidase_aspartic_dom_sf"/>
</dbReference>
<dbReference type="InterPro" id="IPR036034">
    <property type="entry name" value="PDZ_sf"/>
</dbReference>
<organism evidence="2 3">
    <name type="scientific">Mucilaginibacter gynuensis</name>
    <dbReference type="NCBI Taxonomy" id="1302236"/>
    <lineage>
        <taxon>Bacteria</taxon>
        <taxon>Pseudomonadati</taxon>
        <taxon>Bacteroidota</taxon>
        <taxon>Sphingobacteriia</taxon>
        <taxon>Sphingobacteriales</taxon>
        <taxon>Sphingobacteriaceae</taxon>
        <taxon>Mucilaginibacter</taxon>
    </lineage>
</organism>
<sequence>MPFKHVRNMLVIQLHINNAGPYNFILDTGVGLMLITEPNLVDSIHLTNKRTVKIPGLGEGGDAEAFVTPPLNVDIPGLKSYAVSAAILKKDHFNLSSYVGMPIHGLLGYEFFNNLAVKINFSDSTVTVCRPADIKMLKKGTRIPITVEEKKPYLDAIVKLTDGTLSINKLIIDLGAGHPISLDNFIKNKGLPQKFIAANLGIGLNGPISGFISRVAEVDLGNYKIKDVLTSMPGDKNTNTRPSIARDGNLGMDILKRFTIVFDYTGNAMYLKKGRGFKEPFEHDMSGLEYFGSGKDHKVVIISRVEPGSPAYDIGLEKDDQIVSINFKPVTEMTLEQIDNLLRSRDQRTLLLEIYHDKVLERVIITLKRRI</sequence>
<dbReference type="EMBL" id="BAABFT010000019">
    <property type="protein sequence ID" value="GAA4337493.1"/>
    <property type="molecule type" value="Genomic_DNA"/>
</dbReference>
<comment type="caution">
    <text evidence="2">The sequence shown here is derived from an EMBL/GenBank/DDBJ whole genome shotgun (WGS) entry which is preliminary data.</text>
</comment>
<protein>
    <recommendedName>
        <fullName evidence="1">PDZ domain-containing protein</fullName>
    </recommendedName>
</protein>
<gene>
    <name evidence="2" type="ORF">GCM10023149_46960</name>
</gene>